<dbReference type="EMBL" id="BDRX01000046">
    <property type="protein sequence ID" value="GBF93910.1"/>
    <property type="molecule type" value="Genomic_DNA"/>
</dbReference>
<evidence type="ECO:0000256" key="3">
    <source>
        <dbReference type="RuleBase" id="RU361262"/>
    </source>
</evidence>
<comment type="caution">
    <text evidence="5">The sequence shown here is derived from an EMBL/GenBank/DDBJ whole genome shotgun (WGS) entry which is preliminary data.</text>
</comment>
<comment type="similarity">
    <text evidence="3">Belongs to the patatin family.</text>
</comment>
<keyword evidence="2 3" id="KW-0442">Lipid degradation</keyword>
<comment type="domain">
    <text evidence="3">The nitrogen atoms of the two glycine residues in the GGXR motif define the oxyanion hole, and stabilize the oxyanion that forms during the nucleophilic attack by the catalytic serine during substrate cleavage.</text>
</comment>
<dbReference type="Pfam" id="PF01734">
    <property type="entry name" value="Patatin"/>
    <property type="match status" value="1"/>
</dbReference>
<feature type="active site" description="Proton acceptor" evidence="2">
    <location>
        <position position="198"/>
    </location>
</feature>
<evidence type="ECO:0000259" key="4">
    <source>
        <dbReference type="PROSITE" id="PS51635"/>
    </source>
</evidence>
<feature type="short sequence motif" description="DGA/G" evidence="2">
    <location>
        <begin position="198"/>
        <end position="200"/>
    </location>
</feature>
<dbReference type="InterPro" id="IPR016035">
    <property type="entry name" value="Acyl_Trfase/lysoPLipase"/>
</dbReference>
<dbReference type="STRING" id="307507.A0A2V0P7T0"/>
<dbReference type="GO" id="GO:0016042">
    <property type="term" value="P:lipid catabolic process"/>
    <property type="evidence" value="ECO:0007669"/>
    <property type="project" value="UniProtKB-UniRule"/>
</dbReference>
<evidence type="ECO:0000313" key="5">
    <source>
        <dbReference type="EMBL" id="GBF93910.1"/>
    </source>
</evidence>
<dbReference type="InParanoid" id="A0A2V0P7T0"/>
<dbReference type="OrthoDB" id="566541at2759"/>
<dbReference type="PROSITE" id="PS51635">
    <property type="entry name" value="PNPLA"/>
    <property type="match status" value="1"/>
</dbReference>
<keyword evidence="2 3" id="KW-0378">Hydrolase</keyword>
<feature type="domain" description="PNPLA" evidence="4">
    <location>
        <begin position="51"/>
        <end position="211"/>
    </location>
</feature>
<accession>A0A2V0P7T0</accession>
<comment type="function">
    <text evidence="3">Lipolytic acyl hydrolase (LAH).</text>
</comment>
<comment type="caution">
    <text evidence="2">Lacks conserved residue(s) required for the propagation of feature annotation.</text>
</comment>
<proteinExistence type="inferred from homology"/>
<dbReference type="Proteomes" id="UP000247498">
    <property type="component" value="Unassembled WGS sequence"/>
</dbReference>
<sequence length="364" mass="37571">MSAARRPDHGAKMQGGPRWRCQPRAPQHVCHTNLSASLHSFRMRQGDQYDVVLSSGFLAFANHSGFLQAVEEAGIHVSGVMGTSAGALAGSLYAAGYTPLEVAQHLRRSAPIQLLRPSWAPWRGGLLSLDGVIERLAQLLPPTFEDLERDFAVGVVNGDGEHVLIDSGPLPEAVAASAAIPFIFSSVDVPGKYSSLKDGGVVDRIGLKAWRDRRRRQSLGGPLSPRAAGAALRASRPPPCLVHIIERSSPFSGADCPVATGEADVHVVRSPKSGVSFFDLGEFDHHFDSARRRARPVLERIATATPPAAAAAGSVVGGGAAAGAAQRVAAAPGVAAGGSAGRAPIVVVARGGAVDGGSGGRIAG</sequence>
<dbReference type="InterPro" id="IPR002641">
    <property type="entry name" value="PNPLA_dom"/>
</dbReference>
<keyword evidence="1 2" id="KW-0443">Lipid metabolism</keyword>
<keyword evidence="6" id="KW-1185">Reference proteome</keyword>
<organism evidence="5 6">
    <name type="scientific">Raphidocelis subcapitata</name>
    <dbReference type="NCBI Taxonomy" id="307507"/>
    <lineage>
        <taxon>Eukaryota</taxon>
        <taxon>Viridiplantae</taxon>
        <taxon>Chlorophyta</taxon>
        <taxon>core chlorophytes</taxon>
        <taxon>Chlorophyceae</taxon>
        <taxon>CS clade</taxon>
        <taxon>Sphaeropleales</taxon>
        <taxon>Selenastraceae</taxon>
        <taxon>Raphidocelis</taxon>
    </lineage>
</organism>
<feature type="short sequence motif" description="GXSXG" evidence="2">
    <location>
        <begin position="82"/>
        <end position="86"/>
    </location>
</feature>
<name>A0A2V0P7T0_9CHLO</name>
<evidence type="ECO:0000256" key="2">
    <source>
        <dbReference type="PROSITE-ProRule" id="PRU01161"/>
    </source>
</evidence>
<dbReference type="EC" id="3.1.1.-" evidence="3"/>
<gene>
    <name evidence="5" type="ORF">Rsub_06159</name>
</gene>
<dbReference type="AlphaFoldDB" id="A0A2V0P7T0"/>
<dbReference type="GO" id="GO:0016787">
    <property type="term" value="F:hydrolase activity"/>
    <property type="evidence" value="ECO:0007669"/>
    <property type="project" value="UniProtKB-UniRule"/>
</dbReference>
<evidence type="ECO:0000313" key="6">
    <source>
        <dbReference type="Proteomes" id="UP000247498"/>
    </source>
</evidence>
<feature type="active site" description="Nucleophile" evidence="2">
    <location>
        <position position="84"/>
    </location>
</feature>
<dbReference type="Gene3D" id="3.40.1090.10">
    <property type="entry name" value="Cytosolic phospholipase A2 catalytic domain"/>
    <property type="match status" value="2"/>
</dbReference>
<evidence type="ECO:0000256" key="1">
    <source>
        <dbReference type="ARBA" id="ARBA00023098"/>
    </source>
</evidence>
<reference evidence="5 6" key="1">
    <citation type="journal article" date="2018" name="Sci. Rep.">
        <title>Raphidocelis subcapitata (=Pseudokirchneriella subcapitata) provides an insight into genome evolution and environmental adaptations in the Sphaeropleales.</title>
        <authorList>
            <person name="Suzuki S."/>
            <person name="Yamaguchi H."/>
            <person name="Nakajima N."/>
            <person name="Kawachi M."/>
        </authorList>
    </citation>
    <scope>NUCLEOTIDE SEQUENCE [LARGE SCALE GENOMIC DNA]</scope>
    <source>
        <strain evidence="5 6">NIES-35</strain>
    </source>
</reference>
<protein>
    <recommendedName>
        <fullName evidence="3">Patatin</fullName>
        <ecNumber evidence="3">3.1.1.-</ecNumber>
    </recommendedName>
</protein>
<dbReference type="SUPFAM" id="SSF52151">
    <property type="entry name" value="FabD/lysophospholipase-like"/>
    <property type="match status" value="1"/>
</dbReference>